<name>A0ABU0SXF8_9ACTN</name>
<comment type="caution">
    <text evidence="2">The sequence shown here is derived from an EMBL/GenBank/DDBJ whole genome shotgun (WGS) entry which is preliminary data.</text>
</comment>
<proteinExistence type="predicted"/>
<gene>
    <name evidence="2" type="ORF">QF035_005564</name>
</gene>
<sequence>MSGSHAGTTGGVSDLDDDVCGMETPTAPDSGDEEHAVIAHFRLAREGFGDAGQRERIYDAERVMGAATEKAGVGEIDGNEFGGGEAVVYAYGPDADALFEVLEPTLRSLPFRPAHVVLRRGDNETRVTL</sequence>
<reference evidence="2 3" key="1">
    <citation type="submission" date="2023-07" db="EMBL/GenBank/DDBJ databases">
        <title>Comparative genomics of wheat-associated soil bacteria to identify genetic determinants of phenazine resistance.</title>
        <authorList>
            <person name="Mouncey N."/>
        </authorList>
    </citation>
    <scope>NUCLEOTIDE SEQUENCE [LARGE SCALE GENOMIC DNA]</scope>
    <source>
        <strain evidence="2 3">V2I4</strain>
    </source>
</reference>
<organism evidence="2 3">
    <name type="scientific">Streptomyces umbrinus</name>
    <dbReference type="NCBI Taxonomy" id="67370"/>
    <lineage>
        <taxon>Bacteria</taxon>
        <taxon>Bacillati</taxon>
        <taxon>Actinomycetota</taxon>
        <taxon>Actinomycetes</taxon>
        <taxon>Kitasatosporales</taxon>
        <taxon>Streptomycetaceae</taxon>
        <taxon>Streptomyces</taxon>
        <taxon>Streptomyces phaeochromogenes group</taxon>
    </lineage>
</organism>
<keyword evidence="3" id="KW-1185">Reference proteome</keyword>
<evidence type="ECO:0000313" key="2">
    <source>
        <dbReference type="EMBL" id="MDQ1027982.1"/>
    </source>
</evidence>
<dbReference type="EMBL" id="JAUSZI010000002">
    <property type="protein sequence ID" value="MDQ1027982.1"/>
    <property type="molecule type" value="Genomic_DNA"/>
</dbReference>
<accession>A0ABU0SXF8</accession>
<evidence type="ECO:0000313" key="3">
    <source>
        <dbReference type="Proteomes" id="UP001230328"/>
    </source>
</evidence>
<dbReference type="Proteomes" id="UP001230328">
    <property type="component" value="Unassembled WGS sequence"/>
</dbReference>
<protein>
    <submittedName>
        <fullName evidence="2">Uncharacterized protein</fullName>
    </submittedName>
</protein>
<evidence type="ECO:0000256" key="1">
    <source>
        <dbReference type="SAM" id="MobiDB-lite"/>
    </source>
</evidence>
<feature type="region of interest" description="Disordered" evidence="1">
    <location>
        <begin position="1"/>
        <end position="32"/>
    </location>
</feature>